<dbReference type="Proteomes" id="UP000234845">
    <property type="component" value="Unassembled WGS sequence"/>
</dbReference>
<evidence type="ECO:0000256" key="1">
    <source>
        <dbReference type="ARBA" id="ARBA00023015"/>
    </source>
</evidence>
<dbReference type="SMART" id="SM00100">
    <property type="entry name" value="cNMP"/>
    <property type="match status" value="1"/>
</dbReference>
<dbReference type="InterPro" id="IPR036390">
    <property type="entry name" value="WH_DNA-bd_sf"/>
</dbReference>
<dbReference type="GO" id="GO:0005829">
    <property type="term" value="C:cytosol"/>
    <property type="evidence" value="ECO:0007669"/>
    <property type="project" value="TreeGrafter"/>
</dbReference>
<accession>A0A2N5Y2F4</accession>
<protein>
    <recommendedName>
        <fullName evidence="8">Crp/Fnr family transcriptional regulator</fullName>
    </recommendedName>
</protein>
<dbReference type="InterPro" id="IPR018490">
    <property type="entry name" value="cNMP-bd_dom_sf"/>
</dbReference>
<dbReference type="InterPro" id="IPR050397">
    <property type="entry name" value="Env_Response_Regulators"/>
</dbReference>
<name>A0A2N5Y2F4_9GAMM</name>
<keyword evidence="7" id="KW-1185">Reference proteome</keyword>
<dbReference type="CDD" id="cd00038">
    <property type="entry name" value="CAP_ED"/>
    <property type="match status" value="1"/>
</dbReference>
<dbReference type="AlphaFoldDB" id="A0A2N5Y2F4"/>
<dbReference type="SMART" id="SM00419">
    <property type="entry name" value="HTH_CRP"/>
    <property type="match status" value="1"/>
</dbReference>
<evidence type="ECO:0000256" key="3">
    <source>
        <dbReference type="ARBA" id="ARBA00023163"/>
    </source>
</evidence>
<feature type="domain" description="Cyclic nucleotide-binding" evidence="4">
    <location>
        <begin position="46"/>
        <end position="129"/>
    </location>
</feature>
<dbReference type="InterPro" id="IPR014710">
    <property type="entry name" value="RmlC-like_jellyroll"/>
</dbReference>
<dbReference type="SUPFAM" id="SSF46785">
    <property type="entry name" value="Winged helix' DNA-binding domain"/>
    <property type="match status" value="1"/>
</dbReference>
<gene>
    <name evidence="6" type="ORF">CWI75_08285</name>
</gene>
<dbReference type="InterPro" id="IPR000595">
    <property type="entry name" value="cNMP-bd_dom"/>
</dbReference>
<dbReference type="Gene3D" id="2.60.120.10">
    <property type="entry name" value="Jelly Rolls"/>
    <property type="match status" value="1"/>
</dbReference>
<evidence type="ECO:0000259" key="4">
    <source>
        <dbReference type="PROSITE" id="PS50042"/>
    </source>
</evidence>
<evidence type="ECO:0000256" key="2">
    <source>
        <dbReference type="ARBA" id="ARBA00023125"/>
    </source>
</evidence>
<dbReference type="PANTHER" id="PTHR24567">
    <property type="entry name" value="CRP FAMILY TRANSCRIPTIONAL REGULATORY PROTEIN"/>
    <property type="match status" value="1"/>
</dbReference>
<dbReference type="PROSITE" id="PS51063">
    <property type="entry name" value="HTH_CRP_2"/>
    <property type="match status" value="1"/>
</dbReference>
<comment type="caution">
    <text evidence="6">The sequence shown here is derived from an EMBL/GenBank/DDBJ whole genome shotgun (WGS) entry which is preliminary data.</text>
</comment>
<keyword evidence="1" id="KW-0805">Transcription regulation</keyword>
<keyword evidence="2" id="KW-0238">DNA-binding</keyword>
<organism evidence="6 7">
    <name type="scientific">Kineobactrum sediminis</name>
    <dbReference type="NCBI Taxonomy" id="1905677"/>
    <lineage>
        <taxon>Bacteria</taxon>
        <taxon>Pseudomonadati</taxon>
        <taxon>Pseudomonadota</taxon>
        <taxon>Gammaproteobacteria</taxon>
        <taxon>Cellvibrionales</taxon>
        <taxon>Halieaceae</taxon>
        <taxon>Kineobactrum</taxon>
    </lineage>
</organism>
<feature type="domain" description="HTH crp-type" evidence="5">
    <location>
        <begin position="175"/>
        <end position="238"/>
    </location>
</feature>
<proteinExistence type="predicted"/>
<keyword evidence="3" id="KW-0804">Transcription</keyword>
<evidence type="ECO:0008006" key="8">
    <source>
        <dbReference type="Google" id="ProtNLM"/>
    </source>
</evidence>
<dbReference type="Pfam" id="PF00027">
    <property type="entry name" value="cNMP_binding"/>
    <property type="match status" value="1"/>
</dbReference>
<dbReference type="PROSITE" id="PS50042">
    <property type="entry name" value="CNMP_BINDING_3"/>
    <property type="match status" value="1"/>
</dbReference>
<dbReference type="PANTHER" id="PTHR24567:SF26">
    <property type="entry name" value="REGULATORY PROTEIN YEIL"/>
    <property type="match status" value="1"/>
</dbReference>
<dbReference type="EMBL" id="PKLZ01000007">
    <property type="protein sequence ID" value="PLW82576.1"/>
    <property type="molecule type" value="Genomic_DNA"/>
</dbReference>
<reference evidence="7" key="1">
    <citation type="submission" date="2017-11" db="EMBL/GenBank/DDBJ databases">
        <title>The draft genome sequence of Chromatocurvus sp. F02.</title>
        <authorList>
            <person name="Du Z.-J."/>
            <person name="Chang Y.-Q."/>
        </authorList>
    </citation>
    <scope>NUCLEOTIDE SEQUENCE [LARGE SCALE GENOMIC DNA]</scope>
    <source>
        <strain evidence="7">F02</strain>
    </source>
</reference>
<evidence type="ECO:0000259" key="5">
    <source>
        <dbReference type="PROSITE" id="PS51063"/>
    </source>
</evidence>
<sequence length="253" mass="28641">MPWVELPPVARREQVLKPITGTGQDRSIAPYHFARAALKERTEEVSEVDELFRTSKVKHFPSKEVIYCENDCGNGVYLIHSGMVKLVSYLSNGRARIVRLHSDTHWFGLEGLVDQAYEHTAIAVGSTSVVFVPMSSIHLLEREHPQRYCRLLKQGYRQLAQADKWIADFSTGRIQSRVARLISFLSELEYGDASDKVDLLTVHEMADMLGATPESVSRVLASFKRNDILYTQGGAVRESYGIDAQRLHFFAQQ</sequence>
<dbReference type="GO" id="GO:0003700">
    <property type="term" value="F:DNA-binding transcription factor activity"/>
    <property type="evidence" value="ECO:0007669"/>
    <property type="project" value="TreeGrafter"/>
</dbReference>
<dbReference type="GO" id="GO:0003677">
    <property type="term" value="F:DNA binding"/>
    <property type="evidence" value="ECO:0007669"/>
    <property type="project" value="UniProtKB-KW"/>
</dbReference>
<dbReference type="Pfam" id="PF13545">
    <property type="entry name" value="HTH_Crp_2"/>
    <property type="match status" value="1"/>
</dbReference>
<dbReference type="InterPro" id="IPR012318">
    <property type="entry name" value="HTH_CRP"/>
</dbReference>
<dbReference type="SUPFAM" id="SSF51206">
    <property type="entry name" value="cAMP-binding domain-like"/>
    <property type="match status" value="1"/>
</dbReference>
<evidence type="ECO:0000313" key="7">
    <source>
        <dbReference type="Proteomes" id="UP000234845"/>
    </source>
</evidence>
<evidence type="ECO:0000313" key="6">
    <source>
        <dbReference type="EMBL" id="PLW82576.1"/>
    </source>
</evidence>